<gene>
    <name evidence="1" type="ORF">LOY88_001458</name>
</gene>
<evidence type="ECO:0000313" key="1">
    <source>
        <dbReference type="EMBL" id="KAI2390871.1"/>
    </source>
</evidence>
<protein>
    <submittedName>
        <fullName evidence="1">Uncharacterized protein</fullName>
    </submittedName>
</protein>
<name>A0ACB8V2A0_9EURO</name>
<proteinExistence type="predicted"/>
<comment type="caution">
    <text evidence="1">The sequence shown here is derived from an EMBL/GenBank/DDBJ whole genome shotgun (WGS) entry which is preliminary data.</text>
</comment>
<organism evidence="1">
    <name type="scientific">Ophidiomyces ophidiicola</name>
    <dbReference type="NCBI Taxonomy" id="1387563"/>
    <lineage>
        <taxon>Eukaryota</taxon>
        <taxon>Fungi</taxon>
        <taxon>Dikarya</taxon>
        <taxon>Ascomycota</taxon>
        <taxon>Pezizomycotina</taxon>
        <taxon>Eurotiomycetes</taxon>
        <taxon>Eurotiomycetidae</taxon>
        <taxon>Onygenales</taxon>
        <taxon>Onygenaceae</taxon>
        <taxon>Ophidiomyces</taxon>
    </lineage>
</organism>
<reference evidence="1" key="1">
    <citation type="journal article" date="2022" name="bioRxiv">
        <title>Population genetic analysis of Ophidiomyces ophidiicola, the causative agent of snake fungal disease, indicates recent introductions to the USA.</title>
        <authorList>
            <person name="Ladner J.T."/>
            <person name="Palmer J.M."/>
            <person name="Ettinger C.L."/>
            <person name="Stajich J.E."/>
            <person name="Farrell T.M."/>
            <person name="Glorioso B.M."/>
            <person name="Lawson B."/>
            <person name="Price S.J."/>
            <person name="Stengle A.G."/>
            <person name="Grear D.A."/>
            <person name="Lorch J.M."/>
        </authorList>
    </citation>
    <scope>NUCLEOTIDE SEQUENCE</scope>
    <source>
        <strain evidence="1">NWHC 24266-5</strain>
    </source>
</reference>
<dbReference type="EMBL" id="JALBCA010000015">
    <property type="protein sequence ID" value="KAI2390871.1"/>
    <property type="molecule type" value="Genomic_DNA"/>
</dbReference>
<accession>A0ACB8V2A0</accession>
<sequence>MAPKLRSRARTANGSRQASPLDVPQNNTAFAGSDNSRPKKQRKTSANTSVPVNSSEEPERQKKRKTRVGPQATGDTSPQPQDKNEESQASVPAPVRVPAASSSSWPVTGWKEPRPAKLKPSFYEVGGKRTGIFQSQFALGARPTKTNLRIAKLLDEDDEPKSAPKPKAKKASRGRVSKSRKSKKSSSKSKKSAKSDQALENALSNDSTTTTTSRAETATPGTTSAQEDLQSTTEDSEPNANVSDSESGRNLENNDTTPTDAIVPPIPVQLKCTKERFNQVIGSAISRADARNDSKVADGIRIMLQASATDPFLLKIMDDVVADPNTGNMTIFQTALRDAIKKARSEQPTAATAQNKGREDSTSSLSTAKSLEADAFGAPSSAACNVRGPDEDDEAQASESEYEGWEPLQDEGTGVDPGQGPNARRRRALDPALLELAAKKRKLRVKKFPQYHVEPSHVRTEILPQHQPSPKPVCRTEDDDDDDLFKGPAAQHASTARPAEVDNIDFCRKCNGTGNLLCCDGCVDSFHFACLNPPLDPNSPPAGRWFCPACEGKGPSAALEAAMDAVPHAYFKVPSEIREEFVGVQTEDDGTYQLIRQEELPPTAKEVRKLVGKPLEEARAKVYVEVDAQGNLVFCAKCHRSNWGSERQVIQCDHCSLWWHLDCLDENFSHPPLQFRGSDNPRHYWKCPNHLDNMLDSIREGARLRRRRRHQEHVDIEVLPSAYDTESFRGEEIYGKEYRVAERGLIQNFVEHVKREYAADKALQAMKSVEEHAQNLLAPSGGVSGPSSETRNAGPKAAPRSLRTDEREGALALLAMSGAPQPTSSRVGQLVSQLVTDSPETIRNSTSETELLQSLQGLIGQRLKDLAATSSTDVTN</sequence>